<dbReference type="PANTHER" id="PTHR14614">
    <property type="entry name" value="HEPATOCELLULAR CARCINOMA-ASSOCIATED ANTIGEN"/>
    <property type="match status" value="1"/>
</dbReference>
<protein>
    <submittedName>
        <fullName evidence="2">Uncharacterized protein</fullName>
    </submittedName>
</protein>
<proteinExistence type="predicted"/>
<accession>A0A0D3J1D0</accession>
<reference evidence="3" key="1">
    <citation type="journal article" date="2013" name="Nature">
        <title>Pan genome of the phytoplankton Emiliania underpins its global distribution.</title>
        <authorList>
            <person name="Read B.A."/>
            <person name="Kegel J."/>
            <person name="Klute M.J."/>
            <person name="Kuo A."/>
            <person name="Lefebvre S.C."/>
            <person name="Maumus F."/>
            <person name="Mayer C."/>
            <person name="Miller J."/>
            <person name="Monier A."/>
            <person name="Salamov A."/>
            <person name="Young J."/>
            <person name="Aguilar M."/>
            <person name="Claverie J.M."/>
            <person name="Frickenhaus S."/>
            <person name="Gonzalez K."/>
            <person name="Herman E.K."/>
            <person name="Lin Y.C."/>
            <person name="Napier J."/>
            <person name="Ogata H."/>
            <person name="Sarno A.F."/>
            <person name="Shmutz J."/>
            <person name="Schroeder D."/>
            <person name="de Vargas C."/>
            <person name="Verret F."/>
            <person name="von Dassow P."/>
            <person name="Valentin K."/>
            <person name="Van de Peer Y."/>
            <person name="Wheeler G."/>
            <person name="Dacks J.B."/>
            <person name="Delwiche C.F."/>
            <person name="Dyhrman S.T."/>
            <person name="Glockner G."/>
            <person name="John U."/>
            <person name="Richards T."/>
            <person name="Worden A.Z."/>
            <person name="Zhang X."/>
            <person name="Grigoriev I.V."/>
            <person name="Allen A.E."/>
            <person name="Bidle K."/>
            <person name="Borodovsky M."/>
            <person name="Bowler C."/>
            <person name="Brownlee C."/>
            <person name="Cock J.M."/>
            <person name="Elias M."/>
            <person name="Gladyshev V.N."/>
            <person name="Groth M."/>
            <person name="Guda C."/>
            <person name="Hadaegh A."/>
            <person name="Iglesias-Rodriguez M.D."/>
            <person name="Jenkins J."/>
            <person name="Jones B.M."/>
            <person name="Lawson T."/>
            <person name="Leese F."/>
            <person name="Lindquist E."/>
            <person name="Lobanov A."/>
            <person name="Lomsadze A."/>
            <person name="Malik S.B."/>
            <person name="Marsh M.E."/>
            <person name="Mackinder L."/>
            <person name="Mock T."/>
            <person name="Mueller-Roeber B."/>
            <person name="Pagarete A."/>
            <person name="Parker M."/>
            <person name="Probert I."/>
            <person name="Quesneville H."/>
            <person name="Raines C."/>
            <person name="Rensing S.A."/>
            <person name="Riano-Pachon D.M."/>
            <person name="Richier S."/>
            <person name="Rokitta S."/>
            <person name="Shiraiwa Y."/>
            <person name="Soanes D.M."/>
            <person name="van der Giezen M."/>
            <person name="Wahlund T.M."/>
            <person name="Williams B."/>
            <person name="Wilson W."/>
            <person name="Wolfe G."/>
            <person name="Wurch L.L."/>
        </authorList>
    </citation>
    <scope>NUCLEOTIDE SEQUENCE</scope>
</reference>
<dbReference type="GeneID" id="17263463"/>
<dbReference type="GO" id="GO:0005829">
    <property type="term" value="C:cytosol"/>
    <property type="evidence" value="ECO:0007669"/>
    <property type="project" value="TreeGrafter"/>
</dbReference>
<evidence type="ECO:0000313" key="3">
    <source>
        <dbReference type="Proteomes" id="UP000013827"/>
    </source>
</evidence>
<sequence>MATEGLPPAALVTALSSAKVRLQLSAARLDAGAADEDEIRVTQQEMPHLTGGVVWEAARLLEAELRGMDIDWPRARVLELGSGTGWLALQLARRGAAVTATDRRGMLDLLRRNVLRNQKRFPCTEEEARRGRWTALDVEVVELDWEEEGVLAGESAHGSAMTRPLGRIACCLSCGEWDLIVGCEVLYLREFYEALVSVLERHSRPSTRVLICWQERTQEGRHRQPEFLELAAAAGLSHERHTTLRTGAGAAVHGGRPPAVSLGCGGSPAGGSADGGHEPLLLSQTGSSSLHAIAQRT</sequence>
<evidence type="ECO:0000313" key="2">
    <source>
        <dbReference type="EnsemblProtists" id="EOD17315"/>
    </source>
</evidence>
<dbReference type="PaxDb" id="2903-EOD17315"/>
<dbReference type="SUPFAM" id="SSF53335">
    <property type="entry name" value="S-adenosyl-L-methionine-dependent methyltransferases"/>
    <property type="match status" value="1"/>
</dbReference>
<dbReference type="GO" id="GO:0032991">
    <property type="term" value="C:protein-containing complex"/>
    <property type="evidence" value="ECO:0007669"/>
    <property type="project" value="TreeGrafter"/>
</dbReference>
<dbReference type="AlphaFoldDB" id="A0A0D3J1D0"/>
<dbReference type="Pfam" id="PF10294">
    <property type="entry name" value="Methyltransf_16"/>
    <property type="match status" value="2"/>
</dbReference>
<feature type="compositionally biased region" description="Gly residues" evidence="1">
    <location>
        <begin position="263"/>
        <end position="274"/>
    </location>
</feature>
<dbReference type="PANTHER" id="PTHR14614:SF109">
    <property type="entry name" value="RIBOSOMAL LYSINE N-METHYLTRANSFERASE 5"/>
    <property type="match status" value="1"/>
</dbReference>
<dbReference type="EnsemblProtists" id="EOD17315">
    <property type="protein sequence ID" value="EOD17315"/>
    <property type="gene ID" value="EMIHUDRAFT_458987"/>
</dbReference>
<dbReference type="KEGG" id="ehx:EMIHUDRAFT_458987"/>
<feature type="region of interest" description="Disordered" evidence="1">
    <location>
        <begin position="262"/>
        <end position="297"/>
    </location>
</feature>
<dbReference type="InterPro" id="IPR029063">
    <property type="entry name" value="SAM-dependent_MTases_sf"/>
</dbReference>
<organism evidence="2 3">
    <name type="scientific">Emiliania huxleyi (strain CCMP1516)</name>
    <dbReference type="NCBI Taxonomy" id="280463"/>
    <lineage>
        <taxon>Eukaryota</taxon>
        <taxon>Haptista</taxon>
        <taxon>Haptophyta</taxon>
        <taxon>Prymnesiophyceae</taxon>
        <taxon>Isochrysidales</taxon>
        <taxon>Noelaerhabdaceae</taxon>
        <taxon>Emiliania</taxon>
    </lineage>
</organism>
<dbReference type="HOGENOM" id="CLU_938224_0_0_1"/>
<keyword evidence="3" id="KW-1185">Reference proteome</keyword>
<feature type="compositionally biased region" description="Polar residues" evidence="1">
    <location>
        <begin position="282"/>
        <end position="297"/>
    </location>
</feature>
<dbReference type="Proteomes" id="UP000013827">
    <property type="component" value="Unassembled WGS sequence"/>
</dbReference>
<dbReference type="Gene3D" id="3.40.50.150">
    <property type="entry name" value="Vaccinia Virus protein VP39"/>
    <property type="match status" value="1"/>
</dbReference>
<name>A0A0D3J1D0_EMIH1</name>
<dbReference type="RefSeq" id="XP_005769744.1">
    <property type="nucleotide sequence ID" value="XM_005769687.1"/>
</dbReference>
<reference evidence="2" key="2">
    <citation type="submission" date="2024-10" db="UniProtKB">
        <authorList>
            <consortium name="EnsemblProtists"/>
        </authorList>
    </citation>
    <scope>IDENTIFICATION</scope>
</reference>
<dbReference type="InterPro" id="IPR019410">
    <property type="entry name" value="Methyltransf_16"/>
</dbReference>
<evidence type="ECO:0000256" key="1">
    <source>
        <dbReference type="SAM" id="MobiDB-lite"/>
    </source>
</evidence>
<dbReference type="CDD" id="cd02440">
    <property type="entry name" value="AdoMet_MTases"/>
    <property type="match status" value="1"/>
</dbReference>